<keyword evidence="3" id="KW-1185">Reference proteome</keyword>
<gene>
    <name evidence="2" type="primary">Necator_chrX.g22939</name>
    <name evidence="2" type="ORF">RB195_022776</name>
</gene>
<evidence type="ECO:0000313" key="2">
    <source>
        <dbReference type="EMBL" id="KAK6761814.1"/>
    </source>
</evidence>
<name>A0ABR1EGL9_NECAM</name>
<dbReference type="Proteomes" id="UP001303046">
    <property type="component" value="Unassembled WGS sequence"/>
</dbReference>
<organism evidence="2 3">
    <name type="scientific">Necator americanus</name>
    <name type="common">Human hookworm</name>
    <dbReference type="NCBI Taxonomy" id="51031"/>
    <lineage>
        <taxon>Eukaryota</taxon>
        <taxon>Metazoa</taxon>
        <taxon>Ecdysozoa</taxon>
        <taxon>Nematoda</taxon>
        <taxon>Chromadorea</taxon>
        <taxon>Rhabditida</taxon>
        <taxon>Rhabditina</taxon>
        <taxon>Rhabditomorpha</taxon>
        <taxon>Strongyloidea</taxon>
        <taxon>Ancylostomatidae</taxon>
        <taxon>Bunostominae</taxon>
        <taxon>Necator</taxon>
    </lineage>
</organism>
<proteinExistence type="predicted"/>
<protein>
    <submittedName>
        <fullName evidence="2">Uncharacterized protein</fullName>
    </submittedName>
</protein>
<dbReference type="EMBL" id="JAVFWL010000006">
    <property type="protein sequence ID" value="KAK6761814.1"/>
    <property type="molecule type" value="Genomic_DNA"/>
</dbReference>
<accession>A0ABR1EGL9</accession>
<evidence type="ECO:0000256" key="1">
    <source>
        <dbReference type="SAM" id="MobiDB-lite"/>
    </source>
</evidence>
<evidence type="ECO:0000313" key="3">
    <source>
        <dbReference type="Proteomes" id="UP001303046"/>
    </source>
</evidence>
<feature type="region of interest" description="Disordered" evidence="1">
    <location>
        <begin position="102"/>
        <end position="130"/>
    </location>
</feature>
<sequence length="130" mass="15283">MEEQFRRHHGAQKRSYYQEETVWVRDYCPEHEKWIPARVKNRKGRAICVEKSGGELAARRLKLPACRSTRKTKNQYHGVARAIVDAKDNVKDRDRLTIVPQTTARPARHRRSPRLLQADPKMKTYAMRSS</sequence>
<comment type="caution">
    <text evidence="2">The sequence shown here is derived from an EMBL/GenBank/DDBJ whole genome shotgun (WGS) entry which is preliminary data.</text>
</comment>
<reference evidence="2 3" key="1">
    <citation type="submission" date="2023-08" db="EMBL/GenBank/DDBJ databases">
        <title>A Necator americanus chromosomal reference genome.</title>
        <authorList>
            <person name="Ilik V."/>
            <person name="Petrzelkova K.J."/>
            <person name="Pardy F."/>
            <person name="Fuh T."/>
            <person name="Niatou-Singa F.S."/>
            <person name="Gouil Q."/>
            <person name="Baker L."/>
            <person name="Ritchie M.E."/>
            <person name="Jex A.R."/>
            <person name="Gazzola D."/>
            <person name="Li H."/>
            <person name="Toshio Fujiwara R."/>
            <person name="Zhan B."/>
            <person name="Aroian R.V."/>
            <person name="Pafco B."/>
            <person name="Schwarz E.M."/>
        </authorList>
    </citation>
    <scope>NUCLEOTIDE SEQUENCE [LARGE SCALE GENOMIC DNA]</scope>
    <source>
        <strain evidence="2 3">Aroian</strain>
        <tissue evidence="2">Whole animal</tissue>
    </source>
</reference>